<dbReference type="Proteomes" id="UP000199328">
    <property type="component" value="Unassembled WGS sequence"/>
</dbReference>
<proteinExistence type="predicted"/>
<dbReference type="EMBL" id="FNFV01000001">
    <property type="protein sequence ID" value="SDK00859.1"/>
    <property type="molecule type" value="Genomic_DNA"/>
</dbReference>
<reference evidence="2" key="1">
    <citation type="submission" date="2016-10" db="EMBL/GenBank/DDBJ databases">
        <authorList>
            <person name="Varghese N."/>
            <person name="Submissions S."/>
        </authorList>
    </citation>
    <scope>NUCLEOTIDE SEQUENCE [LARGE SCALE GENOMIC DNA]</scope>
    <source>
        <strain evidence="2">CGMCC 1.10789</strain>
    </source>
</reference>
<sequence>MMALLKMRAAPGPRVGAMKRPPWGAGRALPGAARRAWHARREAQQ</sequence>
<accession>A0A1G8YD74</accession>
<evidence type="ECO:0000313" key="2">
    <source>
        <dbReference type="Proteomes" id="UP000199328"/>
    </source>
</evidence>
<evidence type="ECO:0000313" key="1">
    <source>
        <dbReference type="EMBL" id="SDK00859.1"/>
    </source>
</evidence>
<protein>
    <submittedName>
        <fullName evidence="1">Uncharacterized protein</fullName>
    </submittedName>
</protein>
<gene>
    <name evidence="1" type="ORF">SAMN05216257_101283</name>
</gene>
<organism evidence="1 2">
    <name type="scientific">Meinhardsimonia xiamenensis</name>
    <dbReference type="NCBI Taxonomy" id="990712"/>
    <lineage>
        <taxon>Bacteria</taxon>
        <taxon>Pseudomonadati</taxon>
        <taxon>Pseudomonadota</taxon>
        <taxon>Alphaproteobacteria</taxon>
        <taxon>Rhodobacterales</taxon>
        <taxon>Paracoccaceae</taxon>
        <taxon>Meinhardsimonia</taxon>
    </lineage>
</organism>
<dbReference type="AlphaFoldDB" id="A0A1G8YD74"/>
<keyword evidence="2" id="KW-1185">Reference proteome</keyword>
<name>A0A1G8YD74_9RHOB</name>